<reference evidence="3" key="1">
    <citation type="journal article" date="2019" name="Int. J. Syst. Evol. Microbiol.">
        <title>The Global Catalogue of Microorganisms (GCM) 10K type strain sequencing project: providing services to taxonomists for standard genome sequencing and annotation.</title>
        <authorList>
            <consortium name="The Broad Institute Genomics Platform"/>
            <consortium name="The Broad Institute Genome Sequencing Center for Infectious Disease"/>
            <person name="Wu L."/>
            <person name="Ma J."/>
        </authorList>
    </citation>
    <scope>NUCLEOTIDE SEQUENCE [LARGE SCALE GENOMIC DNA]</scope>
    <source>
        <strain evidence="3">JCM 3380</strain>
    </source>
</reference>
<evidence type="ECO:0000259" key="1">
    <source>
        <dbReference type="SMART" id="SM00382"/>
    </source>
</evidence>
<evidence type="ECO:0000313" key="3">
    <source>
        <dbReference type="Proteomes" id="UP001500416"/>
    </source>
</evidence>
<dbReference type="SUPFAM" id="SSF52540">
    <property type="entry name" value="P-loop containing nucleoside triphosphate hydrolases"/>
    <property type="match status" value="1"/>
</dbReference>
<accession>A0ABP3E4S3</accession>
<organism evidence="2 3">
    <name type="scientific">Saccharothrix mutabilis subsp. mutabilis</name>
    <dbReference type="NCBI Taxonomy" id="66855"/>
    <lineage>
        <taxon>Bacteria</taxon>
        <taxon>Bacillati</taxon>
        <taxon>Actinomycetota</taxon>
        <taxon>Actinomycetes</taxon>
        <taxon>Pseudonocardiales</taxon>
        <taxon>Pseudonocardiaceae</taxon>
        <taxon>Saccharothrix</taxon>
    </lineage>
</organism>
<sequence length="384" mass="42265">MSWPEETTRTVNLLAAVERKLDGWFVGRGAAVRLMVLAAVCQEHLLLIGPPGTAKTDLISRFCGLVNASQFRYLLTRFTEPSEIFGPLDFQQFQAGTYRVRTTGMLPEADIVFLDEVFQGSSAILNTLLAVLNERSFDNGGTRQHARLVSLFGASSELPDDPALLAFADRFLLRLEVEPVARIRLHELLDRGWQHQTEQLGGGGVNTSPLVSVSDLGKLTRQLRHVRLTDVRSRYADVVAELVARGVALSDRRIVRGLKLVAGAALLRGAEVAQPRDLWPLRHIWTEPGDAEVTKGVLDDHLGAVEDGSGGRSVTALLELAHQRVRQLDDYPAGADGSAVMTTLRVLNQEVLQPLQRGHPHEHAAIDTVRGLINQVTQRLRQTT</sequence>
<dbReference type="Proteomes" id="UP001500416">
    <property type="component" value="Unassembled WGS sequence"/>
</dbReference>
<comment type="caution">
    <text evidence="2">The sequence shown here is derived from an EMBL/GenBank/DDBJ whole genome shotgun (WGS) entry which is preliminary data.</text>
</comment>
<gene>
    <name evidence="2" type="ORF">GCM10010492_61060</name>
</gene>
<dbReference type="SMART" id="SM00382">
    <property type="entry name" value="AAA"/>
    <property type="match status" value="1"/>
</dbReference>
<dbReference type="InterPro" id="IPR045427">
    <property type="entry name" value="MoxR"/>
</dbReference>
<dbReference type="InterPro" id="IPR027417">
    <property type="entry name" value="P-loop_NTPase"/>
</dbReference>
<evidence type="ECO:0000313" key="2">
    <source>
        <dbReference type="EMBL" id="GAA0252333.1"/>
    </source>
</evidence>
<dbReference type="CDD" id="cd00009">
    <property type="entry name" value="AAA"/>
    <property type="match status" value="1"/>
</dbReference>
<dbReference type="PANTHER" id="PTHR32204">
    <property type="entry name" value="ATPASE RAVA"/>
    <property type="match status" value="1"/>
</dbReference>
<dbReference type="EMBL" id="BAAABU010000020">
    <property type="protein sequence ID" value="GAA0252333.1"/>
    <property type="molecule type" value="Genomic_DNA"/>
</dbReference>
<feature type="domain" description="AAA+ ATPase" evidence="1">
    <location>
        <begin position="41"/>
        <end position="181"/>
    </location>
</feature>
<keyword evidence="3" id="KW-1185">Reference proteome</keyword>
<protein>
    <recommendedName>
        <fullName evidence="1">AAA+ ATPase domain-containing protein</fullName>
    </recommendedName>
</protein>
<dbReference type="Gene3D" id="3.40.50.300">
    <property type="entry name" value="P-loop containing nucleotide triphosphate hydrolases"/>
    <property type="match status" value="1"/>
</dbReference>
<dbReference type="InterPro" id="IPR050513">
    <property type="entry name" value="RavA_ATPases"/>
</dbReference>
<dbReference type="Pfam" id="PF20030">
    <property type="entry name" value="bpMoxR"/>
    <property type="match status" value="1"/>
</dbReference>
<dbReference type="RefSeq" id="WP_343937402.1">
    <property type="nucleotide sequence ID" value="NZ_BAAABU010000020.1"/>
</dbReference>
<dbReference type="PANTHER" id="PTHR32204:SF0">
    <property type="entry name" value="ATPASE RAVA"/>
    <property type="match status" value="1"/>
</dbReference>
<name>A0ABP3E4S3_9PSEU</name>
<proteinExistence type="predicted"/>
<dbReference type="InterPro" id="IPR003593">
    <property type="entry name" value="AAA+_ATPase"/>
</dbReference>